<dbReference type="Gene3D" id="3.10.350.10">
    <property type="entry name" value="LysM domain"/>
    <property type="match status" value="1"/>
</dbReference>
<dbReference type="GO" id="GO:0006508">
    <property type="term" value="P:proteolysis"/>
    <property type="evidence" value="ECO:0007669"/>
    <property type="project" value="UniProtKB-KW"/>
</dbReference>
<feature type="signal peptide" evidence="7">
    <location>
        <begin position="1"/>
        <end position="28"/>
    </location>
</feature>
<evidence type="ECO:0000313" key="11">
    <source>
        <dbReference type="Proteomes" id="UP000001556"/>
    </source>
</evidence>
<dbReference type="KEGG" id="drm:Dred_2739"/>
<dbReference type="Gene3D" id="3.90.1720.10">
    <property type="entry name" value="endopeptidase domain like (from Nostoc punctiforme)"/>
    <property type="match status" value="1"/>
</dbReference>
<dbReference type="EMBL" id="CP000612">
    <property type="protein sequence ID" value="ABO51243.1"/>
    <property type="molecule type" value="Genomic_DNA"/>
</dbReference>
<evidence type="ECO:0000256" key="5">
    <source>
        <dbReference type="ARBA" id="ARBA00022801"/>
    </source>
</evidence>
<dbReference type="InterPro" id="IPR051202">
    <property type="entry name" value="Peptidase_C40"/>
</dbReference>
<dbReference type="eggNOG" id="COG0791">
    <property type="taxonomic scope" value="Bacteria"/>
</dbReference>
<dbReference type="InterPro" id="IPR018392">
    <property type="entry name" value="LysM"/>
</dbReference>
<dbReference type="Proteomes" id="UP000001556">
    <property type="component" value="Chromosome"/>
</dbReference>
<feature type="domain" description="NlpC/P60" evidence="9">
    <location>
        <begin position="95"/>
        <end position="216"/>
    </location>
</feature>
<reference evidence="10 11" key="1">
    <citation type="submission" date="2007-03" db="EMBL/GenBank/DDBJ databases">
        <title>Complete sequence of Desulfotomaculum reducens MI-1.</title>
        <authorList>
            <consortium name="US DOE Joint Genome Institute"/>
            <person name="Copeland A."/>
            <person name="Lucas S."/>
            <person name="Lapidus A."/>
            <person name="Barry K."/>
            <person name="Detter J.C."/>
            <person name="Glavina del Rio T."/>
            <person name="Hammon N."/>
            <person name="Israni S."/>
            <person name="Dalin E."/>
            <person name="Tice H."/>
            <person name="Pitluck S."/>
            <person name="Sims D."/>
            <person name="Brettin T."/>
            <person name="Bruce D."/>
            <person name="Han C."/>
            <person name="Tapia R."/>
            <person name="Schmutz J."/>
            <person name="Larimer F."/>
            <person name="Land M."/>
            <person name="Hauser L."/>
            <person name="Kyrpides N."/>
            <person name="Kim E."/>
            <person name="Tebo B.M."/>
            <person name="Richardson P."/>
        </authorList>
    </citation>
    <scope>NUCLEOTIDE SEQUENCE [LARGE SCALE GENOMIC DNA]</scope>
    <source>
        <strain evidence="10 11">MI-1</strain>
    </source>
</reference>
<dbReference type="PROSITE" id="PS51782">
    <property type="entry name" value="LYSM"/>
    <property type="match status" value="1"/>
</dbReference>
<proteinExistence type="inferred from homology"/>
<dbReference type="InterPro" id="IPR000064">
    <property type="entry name" value="NLP_P60_dom"/>
</dbReference>
<dbReference type="MEROPS" id="C40.006"/>
<dbReference type="InterPro" id="IPR036779">
    <property type="entry name" value="LysM_dom_sf"/>
</dbReference>
<evidence type="ECO:0000256" key="1">
    <source>
        <dbReference type="ARBA" id="ARBA00007074"/>
    </source>
</evidence>
<keyword evidence="6" id="KW-0788">Thiol protease</keyword>
<organism evidence="10 11">
    <name type="scientific">Desulforamulus reducens (strain ATCC BAA-1160 / DSM 100696 / MI-1)</name>
    <name type="common">Desulfotomaculum reducens</name>
    <dbReference type="NCBI Taxonomy" id="349161"/>
    <lineage>
        <taxon>Bacteria</taxon>
        <taxon>Bacillati</taxon>
        <taxon>Bacillota</taxon>
        <taxon>Clostridia</taxon>
        <taxon>Eubacteriales</taxon>
        <taxon>Peptococcaceae</taxon>
        <taxon>Desulforamulus</taxon>
    </lineage>
</organism>
<name>A4J840_DESRM</name>
<dbReference type="STRING" id="349161.Dred_2739"/>
<dbReference type="AlphaFoldDB" id="A4J840"/>
<evidence type="ECO:0000259" key="8">
    <source>
        <dbReference type="PROSITE" id="PS51782"/>
    </source>
</evidence>
<dbReference type="SUPFAM" id="SSF54001">
    <property type="entry name" value="Cysteine proteinases"/>
    <property type="match status" value="1"/>
</dbReference>
<dbReference type="CDD" id="cd00118">
    <property type="entry name" value="LysM"/>
    <property type="match status" value="1"/>
</dbReference>
<dbReference type="Pfam" id="PF00877">
    <property type="entry name" value="NLPC_P60"/>
    <property type="match status" value="1"/>
</dbReference>
<keyword evidence="11" id="KW-1185">Reference proteome</keyword>
<keyword evidence="2" id="KW-0645">Protease</keyword>
<evidence type="ECO:0000256" key="2">
    <source>
        <dbReference type="ARBA" id="ARBA00022670"/>
    </source>
</evidence>
<dbReference type="CAZy" id="CBM50">
    <property type="family name" value="Carbohydrate-Binding Module Family 50"/>
</dbReference>
<evidence type="ECO:0000256" key="6">
    <source>
        <dbReference type="ARBA" id="ARBA00022807"/>
    </source>
</evidence>
<keyword evidence="3 7" id="KW-0732">Signal</keyword>
<evidence type="ECO:0000259" key="9">
    <source>
        <dbReference type="PROSITE" id="PS51935"/>
    </source>
</evidence>
<dbReference type="PANTHER" id="PTHR47053">
    <property type="entry name" value="MUREIN DD-ENDOPEPTIDASE MEPH-RELATED"/>
    <property type="match status" value="1"/>
</dbReference>
<feature type="chain" id="PRO_5002670734" evidence="7">
    <location>
        <begin position="29"/>
        <end position="216"/>
    </location>
</feature>
<dbReference type="InterPro" id="IPR038765">
    <property type="entry name" value="Papain-like_cys_pep_sf"/>
</dbReference>
<dbReference type="Pfam" id="PF01476">
    <property type="entry name" value="LysM"/>
    <property type="match status" value="1"/>
</dbReference>
<dbReference type="SUPFAM" id="SSF54106">
    <property type="entry name" value="LysM domain"/>
    <property type="match status" value="1"/>
</dbReference>
<feature type="domain" description="LysM" evidence="8">
    <location>
        <begin position="29"/>
        <end position="72"/>
    </location>
</feature>
<accession>A4J840</accession>
<evidence type="ECO:0000313" key="10">
    <source>
        <dbReference type="EMBL" id="ABO51243.1"/>
    </source>
</evidence>
<evidence type="ECO:0000256" key="7">
    <source>
        <dbReference type="SAM" id="SignalP"/>
    </source>
</evidence>
<keyword evidence="5" id="KW-0378">Hydrolase</keyword>
<dbReference type="PROSITE" id="PS51935">
    <property type="entry name" value="NLPC_P60"/>
    <property type="match status" value="1"/>
</dbReference>
<evidence type="ECO:0000256" key="3">
    <source>
        <dbReference type="ARBA" id="ARBA00022729"/>
    </source>
</evidence>
<keyword evidence="4" id="KW-0677">Repeat</keyword>
<dbReference type="SMART" id="SM00257">
    <property type="entry name" value="LysM"/>
    <property type="match status" value="1"/>
</dbReference>
<dbReference type="PANTHER" id="PTHR47053:SF1">
    <property type="entry name" value="MUREIN DD-ENDOPEPTIDASE MEPH-RELATED"/>
    <property type="match status" value="1"/>
</dbReference>
<gene>
    <name evidence="10" type="ordered locus">Dred_2739</name>
</gene>
<evidence type="ECO:0000256" key="4">
    <source>
        <dbReference type="ARBA" id="ARBA00022737"/>
    </source>
</evidence>
<protein>
    <submittedName>
        <fullName evidence="10">NLP/P60 protein</fullName>
    </submittedName>
</protein>
<comment type="similarity">
    <text evidence="1">Belongs to the peptidase C40 family.</text>
</comment>
<dbReference type="HOGENOM" id="CLU_016043_1_6_9"/>
<dbReference type="GO" id="GO:0008234">
    <property type="term" value="F:cysteine-type peptidase activity"/>
    <property type="evidence" value="ECO:0007669"/>
    <property type="project" value="UniProtKB-KW"/>
</dbReference>
<sequence>MLSLLKKMAVLTTTVCLATVVWVGSADAAQLTVQKGDSLWSIANRCGTSVDSLKQLNNLNSDSLKIGQILNVPDQVANQSVRPRTDSPDSSRGVVDRAVAVLDYAKQYIGVGYRSGGESPSGFDCSGYVRYVYKNFGIDLVHTAAGQYNAGSVVKRSELNPGDLVFFNTGGAGINHSGIYVGNNQFIHASTSRGIRIDSMSDSYWNTKFRGASRIL</sequence>